<evidence type="ECO:0000259" key="1">
    <source>
        <dbReference type="PROSITE" id="PS50011"/>
    </source>
</evidence>
<keyword evidence="2" id="KW-0418">Kinase</keyword>
<dbReference type="EMBL" id="BAUU01000011">
    <property type="protein sequence ID" value="GAE30492.1"/>
    <property type="molecule type" value="Genomic_DNA"/>
</dbReference>
<dbReference type="SUPFAM" id="SSF56112">
    <property type="entry name" value="Protein kinase-like (PK-like)"/>
    <property type="match status" value="1"/>
</dbReference>
<dbReference type="Gene3D" id="1.10.510.10">
    <property type="entry name" value="Transferase(Phosphotransferase) domain 1"/>
    <property type="match status" value="1"/>
</dbReference>
<dbReference type="GO" id="GO:0005524">
    <property type="term" value="F:ATP binding"/>
    <property type="evidence" value="ECO:0007669"/>
    <property type="project" value="InterPro"/>
</dbReference>
<keyword evidence="3" id="KW-1185">Reference proteome</keyword>
<sequence length="291" mass="33842">MSGPITIEVDHVSFKLKEDHSFFWLAEIGEVFAVFPEQDSGNISFGIKKNDGKKLFVKYAGARTMNFAGRPEEAIKRLKQSVEAYQHLRHEQVIHYVDSIELEQGYALLFDWFDGECLHSHWSYPPPLKETHPDSPYYRFRQLSIDKRLKALNDIFSFHTYVEEEGFVAIDFYDGSILYNFNDNELKVCDIDFYARKPYTNRMGRLWGSKRFMSPEEFQLGAPIDERTNVFNMGAIAFGLIGGELDRSFSKWEASQELYEVVLKAVKENREERYQSLREFSLAWGDASKSG</sequence>
<organism evidence="2 3">
    <name type="scientific">Halalkalibacter hemicellulosilyticusJCM 9152</name>
    <dbReference type="NCBI Taxonomy" id="1236971"/>
    <lineage>
        <taxon>Bacteria</taxon>
        <taxon>Bacillati</taxon>
        <taxon>Bacillota</taxon>
        <taxon>Bacilli</taxon>
        <taxon>Bacillales</taxon>
        <taxon>Bacillaceae</taxon>
        <taxon>Halalkalibacter</taxon>
    </lineage>
</organism>
<dbReference type="PROSITE" id="PS50011">
    <property type="entry name" value="PROTEIN_KINASE_DOM"/>
    <property type="match status" value="1"/>
</dbReference>
<dbReference type="OrthoDB" id="334783at2"/>
<dbReference type="InterPro" id="IPR000719">
    <property type="entry name" value="Prot_kinase_dom"/>
</dbReference>
<comment type="caution">
    <text evidence="2">The sequence shown here is derived from an EMBL/GenBank/DDBJ whole genome shotgun (WGS) entry which is preliminary data.</text>
</comment>
<dbReference type="InterPro" id="IPR011009">
    <property type="entry name" value="Kinase-like_dom_sf"/>
</dbReference>
<keyword evidence="2" id="KW-0808">Transferase</keyword>
<reference evidence="2" key="1">
    <citation type="journal article" date="2014" name="Genome Announc.">
        <title>Draft Genome Sequences of Three Alkaliphilic Bacillus Strains, Bacillus wakoensis JCM 9140T, Bacillus akibai JCM 9157T, and Bacillus hemicellulosilyticus JCM 9152T.</title>
        <authorList>
            <person name="Yuki M."/>
            <person name="Oshima K."/>
            <person name="Suda W."/>
            <person name="Oshida Y."/>
            <person name="Kitamura K."/>
            <person name="Iida T."/>
            <person name="Hattori M."/>
            <person name="Ohkuma M."/>
        </authorList>
    </citation>
    <scope>NUCLEOTIDE SEQUENCE [LARGE SCALE GENOMIC DNA]</scope>
    <source>
        <strain evidence="2">JCM 9152</strain>
    </source>
</reference>
<dbReference type="STRING" id="1236971.JCM9152_1900"/>
<gene>
    <name evidence="2" type="ORF">JCM9152_1900</name>
</gene>
<accession>W4QEZ9</accession>
<dbReference type="AlphaFoldDB" id="W4QEZ9"/>
<dbReference type="Proteomes" id="UP000018895">
    <property type="component" value="Unassembled WGS sequence"/>
</dbReference>
<dbReference type="RefSeq" id="WP_035343183.1">
    <property type="nucleotide sequence ID" value="NZ_BAUU01000011.1"/>
</dbReference>
<feature type="domain" description="Protein kinase" evidence="1">
    <location>
        <begin position="29"/>
        <end position="291"/>
    </location>
</feature>
<dbReference type="GO" id="GO:0004672">
    <property type="term" value="F:protein kinase activity"/>
    <property type="evidence" value="ECO:0007669"/>
    <property type="project" value="InterPro"/>
</dbReference>
<dbReference type="Pfam" id="PF00069">
    <property type="entry name" value="Pkinase"/>
    <property type="match status" value="1"/>
</dbReference>
<proteinExistence type="predicted"/>
<evidence type="ECO:0000313" key="3">
    <source>
        <dbReference type="Proteomes" id="UP000018895"/>
    </source>
</evidence>
<protein>
    <submittedName>
        <fullName evidence="2">Pkinase</fullName>
    </submittedName>
</protein>
<evidence type="ECO:0000313" key="2">
    <source>
        <dbReference type="EMBL" id="GAE30492.1"/>
    </source>
</evidence>
<name>W4QEZ9_9BACI</name>